<dbReference type="Proteomes" id="UP000708208">
    <property type="component" value="Unassembled WGS sequence"/>
</dbReference>
<organism evidence="2 3">
    <name type="scientific">Allacma fusca</name>
    <dbReference type="NCBI Taxonomy" id="39272"/>
    <lineage>
        <taxon>Eukaryota</taxon>
        <taxon>Metazoa</taxon>
        <taxon>Ecdysozoa</taxon>
        <taxon>Arthropoda</taxon>
        <taxon>Hexapoda</taxon>
        <taxon>Collembola</taxon>
        <taxon>Symphypleona</taxon>
        <taxon>Sminthuridae</taxon>
        <taxon>Allacma</taxon>
    </lineage>
</organism>
<protein>
    <submittedName>
        <fullName evidence="2">Uncharacterized protein</fullName>
    </submittedName>
</protein>
<reference evidence="2" key="1">
    <citation type="submission" date="2021-06" db="EMBL/GenBank/DDBJ databases">
        <authorList>
            <person name="Hodson N. C."/>
            <person name="Mongue J. A."/>
            <person name="Jaron S. K."/>
        </authorList>
    </citation>
    <scope>NUCLEOTIDE SEQUENCE</scope>
</reference>
<dbReference type="AlphaFoldDB" id="A0A8J2P6G1"/>
<name>A0A8J2P6G1_9HEXA</name>
<feature type="region of interest" description="Disordered" evidence="1">
    <location>
        <begin position="15"/>
        <end position="40"/>
    </location>
</feature>
<feature type="region of interest" description="Disordered" evidence="1">
    <location>
        <begin position="102"/>
        <end position="128"/>
    </location>
</feature>
<keyword evidence="3" id="KW-1185">Reference proteome</keyword>
<gene>
    <name evidence="2" type="ORF">AFUS01_LOCUS21482</name>
</gene>
<comment type="caution">
    <text evidence="2">The sequence shown here is derived from an EMBL/GenBank/DDBJ whole genome shotgun (WGS) entry which is preliminary data.</text>
</comment>
<feature type="compositionally biased region" description="Basic and acidic residues" evidence="1">
    <location>
        <begin position="104"/>
        <end position="128"/>
    </location>
</feature>
<evidence type="ECO:0000313" key="2">
    <source>
        <dbReference type="EMBL" id="CAG7733009.1"/>
    </source>
</evidence>
<evidence type="ECO:0000256" key="1">
    <source>
        <dbReference type="SAM" id="MobiDB-lite"/>
    </source>
</evidence>
<dbReference type="EMBL" id="CAJVCH010241587">
    <property type="protein sequence ID" value="CAG7733009.1"/>
    <property type="molecule type" value="Genomic_DNA"/>
</dbReference>
<evidence type="ECO:0000313" key="3">
    <source>
        <dbReference type="Proteomes" id="UP000708208"/>
    </source>
</evidence>
<sequence length="154" mass="17492">MVTSTLLSISTREEGFGVGGAGREDESVDEEEKLLGGGGRGEGAESFPLYYWIMCSKKVHTYISTWVYVKPKPGRRQPVKSYIRQHGGDDEKKLFPSCRSFLRSPRERSTEDRGTDRSMTKFGSRGKEDEGQKLFLVQKIRRIVSVDFLHDKLP</sequence>
<accession>A0A8J2P6G1</accession>
<proteinExistence type="predicted"/>